<proteinExistence type="predicted"/>
<name>A0ABN9YH62_9DINO</name>
<reference evidence="1" key="1">
    <citation type="submission" date="2023-10" db="EMBL/GenBank/DDBJ databases">
        <authorList>
            <person name="Chen Y."/>
            <person name="Shah S."/>
            <person name="Dougan E. K."/>
            <person name="Thang M."/>
            <person name="Chan C."/>
        </authorList>
    </citation>
    <scope>NUCLEOTIDE SEQUENCE [LARGE SCALE GENOMIC DNA]</scope>
</reference>
<protein>
    <submittedName>
        <fullName evidence="1">Uncharacterized protein</fullName>
    </submittedName>
</protein>
<organism evidence="1 2">
    <name type="scientific">Prorocentrum cordatum</name>
    <dbReference type="NCBI Taxonomy" id="2364126"/>
    <lineage>
        <taxon>Eukaryota</taxon>
        <taxon>Sar</taxon>
        <taxon>Alveolata</taxon>
        <taxon>Dinophyceae</taxon>
        <taxon>Prorocentrales</taxon>
        <taxon>Prorocentraceae</taxon>
        <taxon>Prorocentrum</taxon>
    </lineage>
</organism>
<dbReference type="EMBL" id="CAUYUJ010022493">
    <property type="protein sequence ID" value="CAK0910927.1"/>
    <property type="molecule type" value="Genomic_DNA"/>
</dbReference>
<comment type="caution">
    <text evidence="1">The sequence shown here is derived from an EMBL/GenBank/DDBJ whole genome shotgun (WGS) entry which is preliminary data.</text>
</comment>
<evidence type="ECO:0000313" key="1">
    <source>
        <dbReference type="EMBL" id="CAK0910927.1"/>
    </source>
</evidence>
<accession>A0ABN9YH62</accession>
<sequence length="205" mass="22027">MERGALREAAAALSEAARGRRLIFDSDTFTSDQVAYAAVVRALDAALPASLVVDYRGALGAVGNFGGMSGLVDLDLPRDHVEAASAILTELRPAATREFWRWKARQPAQRFAARLVLSSWADAVAAEDLCFGEAPAHAVSVGESCWQRWTSNYARLGCSFALTLPRPDGALLLLIFTGPQAGAAAQGGRWTVQREHPGRMWHPPA</sequence>
<evidence type="ECO:0000313" key="2">
    <source>
        <dbReference type="Proteomes" id="UP001189429"/>
    </source>
</evidence>
<keyword evidence="2" id="KW-1185">Reference proteome</keyword>
<gene>
    <name evidence="1" type="ORF">PCOR1329_LOCUS84963</name>
</gene>
<dbReference type="Proteomes" id="UP001189429">
    <property type="component" value="Unassembled WGS sequence"/>
</dbReference>